<protein>
    <submittedName>
        <fullName evidence="3">Uncharacterized protein</fullName>
    </submittedName>
</protein>
<dbReference type="OrthoDB" id="5840532at2759"/>
<dbReference type="PANTHER" id="PTHR24322:SF736">
    <property type="entry name" value="RETINOL DEHYDROGENASE 10"/>
    <property type="match status" value="1"/>
</dbReference>
<accession>A0A6H5I313</accession>
<dbReference type="SUPFAM" id="SSF51735">
    <property type="entry name" value="NAD(P)-binding Rossmann-fold domains"/>
    <property type="match status" value="1"/>
</dbReference>
<dbReference type="InterPro" id="IPR002347">
    <property type="entry name" value="SDR_fam"/>
</dbReference>
<evidence type="ECO:0000313" key="3">
    <source>
        <dbReference type="EMBL" id="CAB0030875.1"/>
    </source>
</evidence>
<sequence length="210" mass="23290">MNSISKNGGEVYGFAVDVSKRSDILEAIRMMRKAGIGDVSILINTAEVGGGARRALLEHDDKDIRKIFDVNVMSQFWVMIYVLNFSTRLLPSCPELKSNLSSFVVSCRRPSNRSYHRCCSTKKDTLFRSVACVGYTAWLIECLSARPSLLPEHRHDARCEGKGYAEEEGASTMISSTVTGRHCTLSVVWQLRSVPGPHCVRSCIATLLTL</sequence>
<reference evidence="3 4" key="1">
    <citation type="submission" date="2020-02" db="EMBL/GenBank/DDBJ databases">
        <authorList>
            <person name="Ferguson B K."/>
        </authorList>
    </citation>
    <scope>NUCLEOTIDE SEQUENCE [LARGE SCALE GENOMIC DNA]</scope>
</reference>
<dbReference type="AlphaFoldDB" id="A0A6H5I313"/>
<dbReference type="GO" id="GO:0005811">
    <property type="term" value="C:lipid droplet"/>
    <property type="evidence" value="ECO:0007669"/>
    <property type="project" value="TreeGrafter"/>
</dbReference>
<evidence type="ECO:0000313" key="4">
    <source>
        <dbReference type="Proteomes" id="UP000479190"/>
    </source>
</evidence>
<evidence type="ECO:0000256" key="1">
    <source>
        <dbReference type="ARBA" id="ARBA00006484"/>
    </source>
</evidence>
<dbReference type="PANTHER" id="PTHR24322">
    <property type="entry name" value="PKSB"/>
    <property type="match status" value="1"/>
</dbReference>
<gene>
    <name evidence="3" type="ORF">TBRA_LOCUS2860</name>
</gene>
<dbReference type="GO" id="GO:0016616">
    <property type="term" value="F:oxidoreductase activity, acting on the CH-OH group of donors, NAD or NADP as acceptor"/>
    <property type="evidence" value="ECO:0007669"/>
    <property type="project" value="TreeGrafter"/>
</dbReference>
<evidence type="ECO:0000256" key="2">
    <source>
        <dbReference type="ARBA" id="ARBA00023002"/>
    </source>
</evidence>
<keyword evidence="4" id="KW-1185">Reference proteome</keyword>
<organism evidence="3 4">
    <name type="scientific">Trichogramma brassicae</name>
    <dbReference type="NCBI Taxonomy" id="86971"/>
    <lineage>
        <taxon>Eukaryota</taxon>
        <taxon>Metazoa</taxon>
        <taxon>Ecdysozoa</taxon>
        <taxon>Arthropoda</taxon>
        <taxon>Hexapoda</taxon>
        <taxon>Insecta</taxon>
        <taxon>Pterygota</taxon>
        <taxon>Neoptera</taxon>
        <taxon>Endopterygota</taxon>
        <taxon>Hymenoptera</taxon>
        <taxon>Apocrita</taxon>
        <taxon>Proctotrupomorpha</taxon>
        <taxon>Chalcidoidea</taxon>
        <taxon>Trichogrammatidae</taxon>
        <taxon>Trichogramma</taxon>
    </lineage>
</organism>
<dbReference type="Pfam" id="PF00106">
    <property type="entry name" value="adh_short"/>
    <property type="match status" value="1"/>
</dbReference>
<comment type="similarity">
    <text evidence="1">Belongs to the short-chain dehydrogenases/reductases (SDR) family.</text>
</comment>
<dbReference type="Proteomes" id="UP000479190">
    <property type="component" value="Unassembled WGS sequence"/>
</dbReference>
<dbReference type="EMBL" id="CADCXV010000569">
    <property type="protein sequence ID" value="CAB0030875.1"/>
    <property type="molecule type" value="Genomic_DNA"/>
</dbReference>
<dbReference type="InterPro" id="IPR036291">
    <property type="entry name" value="NAD(P)-bd_dom_sf"/>
</dbReference>
<name>A0A6H5I313_9HYME</name>
<dbReference type="Gene3D" id="3.40.50.720">
    <property type="entry name" value="NAD(P)-binding Rossmann-like Domain"/>
    <property type="match status" value="1"/>
</dbReference>
<proteinExistence type="inferred from homology"/>
<keyword evidence="2" id="KW-0560">Oxidoreductase</keyword>